<accession>A0A7S0QMI5</accession>
<dbReference type="EMBL" id="HBEZ01035772">
    <property type="protein sequence ID" value="CAD8641977.1"/>
    <property type="molecule type" value="Transcribed_RNA"/>
</dbReference>
<proteinExistence type="predicted"/>
<dbReference type="AlphaFoldDB" id="A0A7S0QMI5"/>
<sequence>MEPELKIKEIKRSKQSKKNVESKLRRMKRKNKSSAGSGSLLNAQPQNLLEIEGVICGELGSKLFDCLIDFIQEDSCQFSMITGGTIFTPDPLSQNRRQMSVWVFKRQLLPDSSCELAIPQVFLHYALIKGIQLPDKFFKRRYF</sequence>
<reference evidence="2" key="1">
    <citation type="submission" date="2021-01" db="EMBL/GenBank/DDBJ databases">
        <authorList>
            <person name="Corre E."/>
            <person name="Pelletier E."/>
            <person name="Niang G."/>
            <person name="Scheremetjew M."/>
            <person name="Finn R."/>
            <person name="Kale V."/>
            <person name="Holt S."/>
            <person name="Cochrane G."/>
            <person name="Meng A."/>
            <person name="Brown T."/>
            <person name="Cohen L."/>
        </authorList>
    </citation>
    <scope>NUCLEOTIDE SEQUENCE</scope>
    <source>
        <strain evidence="2">CCAP979/52</strain>
    </source>
</reference>
<protein>
    <submittedName>
        <fullName evidence="2">Uncharacterized protein</fullName>
    </submittedName>
</protein>
<evidence type="ECO:0000313" key="2">
    <source>
        <dbReference type="EMBL" id="CAD8641977.1"/>
    </source>
</evidence>
<feature type="region of interest" description="Disordered" evidence="1">
    <location>
        <begin position="1"/>
        <end position="41"/>
    </location>
</feature>
<feature type="compositionally biased region" description="Basic and acidic residues" evidence="1">
    <location>
        <begin position="1"/>
        <end position="24"/>
    </location>
</feature>
<organism evidence="2">
    <name type="scientific">Cryptomonas curvata</name>
    <dbReference type="NCBI Taxonomy" id="233186"/>
    <lineage>
        <taxon>Eukaryota</taxon>
        <taxon>Cryptophyceae</taxon>
        <taxon>Cryptomonadales</taxon>
        <taxon>Cryptomonadaceae</taxon>
        <taxon>Cryptomonas</taxon>
    </lineage>
</organism>
<name>A0A7S0QMI5_9CRYP</name>
<gene>
    <name evidence="2" type="ORF">CCUR1050_LOCUS19661</name>
</gene>
<evidence type="ECO:0000256" key="1">
    <source>
        <dbReference type="SAM" id="MobiDB-lite"/>
    </source>
</evidence>